<organism evidence="2 3">
    <name type="scientific">Clavelina lepadiformis</name>
    <name type="common">Light-bulb sea squirt</name>
    <name type="synonym">Ascidia lepadiformis</name>
    <dbReference type="NCBI Taxonomy" id="159417"/>
    <lineage>
        <taxon>Eukaryota</taxon>
        <taxon>Metazoa</taxon>
        <taxon>Chordata</taxon>
        <taxon>Tunicata</taxon>
        <taxon>Ascidiacea</taxon>
        <taxon>Aplousobranchia</taxon>
        <taxon>Clavelinidae</taxon>
        <taxon>Clavelina</taxon>
    </lineage>
</organism>
<feature type="compositionally biased region" description="Low complexity" evidence="1">
    <location>
        <begin position="33"/>
        <end position="49"/>
    </location>
</feature>
<dbReference type="PANTHER" id="PTHR37932:SF1">
    <property type="entry name" value="SMALL LYSINE-RICH PROTEIN 1"/>
    <property type="match status" value="1"/>
</dbReference>
<comment type="caution">
    <text evidence="2">The sequence shown here is derived from an EMBL/GenBank/DDBJ whole genome shotgun (WGS) entry which is preliminary data.</text>
</comment>
<accession>A0ABP0H2U7</accession>
<evidence type="ECO:0000313" key="3">
    <source>
        <dbReference type="Proteomes" id="UP001642483"/>
    </source>
</evidence>
<protein>
    <recommendedName>
        <fullName evidence="4">Small lysine-rich protein 1</fullName>
    </recommendedName>
</protein>
<feature type="compositionally biased region" description="Basic residues" evidence="1">
    <location>
        <begin position="88"/>
        <end position="103"/>
    </location>
</feature>
<evidence type="ECO:0000313" key="2">
    <source>
        <dbReference type="EMBL" id="CAK8698315.1"/>
    </source>
</evidence>
<dbReference type="EMBL" id="CAWYQH010000174">
    <property type="protein sequence ID" value="CAK8698315.1"/>
    <property type="molecule type" value="Genomic_DNA"/>
</dbReference>
<feature type="region of interest" description="Disordered" evidence="1">
    <location>
        <begin position="1"/>
        <end position="51"/>
    </location>
</feature>
<feature type="compositionally biased region" description="Basic residues" evidence="1">
    <location>
        <begin position="1"/>
        <end position="32"/>
    </location>
</feature>
<evidence type="ECO:0008006" key="4">
    <source>
        <dbReference type="Google" id="ProtNLM"/>
    </source>
</evidence>
<dbReference type="PANTHER" id="PTHR37932">
    <property type="entry name" value="SMALL LYSINE-RICH PROTEIN 1"/>
    <property type="match status" value="1"/>
</dbReference>
<sequence length="103" mass="11101">MPRKPTKSAKLKGKNRKGRSSSRGSSAKKKRGSSSAKSRSSSLSPLTSKGVEEVDILSPAAMFNAHYICHVAADCLEKRGFRWAGAKGKGKKGKGGKKKKRRK</sequence>
<name>A0ABP0H2U7_CLALP</name>
<evidence type="ECO:0000256" key="1">
    <source>
        <dbReference type="SAM" id="MobiDB-lite"/>
    </source>
</evidence>
<gene>
    <name evidence="2" type="ORF">CVLEPA_LOCUS31758</name>
</gene>
<dbReference type="InterPro" id="IPR037760">
    <property type="entry name" value="SMKR1"/>
</dbReference>
<reference evidence="2 3" key="1">
    <citation type="submission" date="2024-02" db="EMBL/GenBank/DDBJ databases">
        <authorList>
            <person name="Daric V."/>
            <person name="Darras S."/>
        </authorList>
    </citation>
    <scope>NUCLEOTIDE SEQUENCE [LARGE SCALE GENOMIC DNA]</scope>
</reference>
<proteinExistence type="predicted"/>
<keyword evidence="3" id="KW-1185">Reference proteome</keyword>
<feature type="region of interest" description="Disordered" evidence="1">
    <location>
        <begin position="80"/>
        <end position="103"/>
    </location>
</feature>
<dbReference type="Proteomes" id="UP001642483">
    <property type="component" value="Unassembled WGS sequence"/>
</dbReference>